<dbReference type="EMBL" id="JAAKFY010000008">
    <property type="protein sequence ID" value="KAF3853133.1"/>
    <property type="molecule type" value="Genomic_DNA"/>
</dbReference>
<evidence type="ECO:0000313" key="4">
    <source>
        <dbReference type="Proteomes" id="UP000518266"/>
    </source>
</evidence>
<gene>
    <name evidence="3" type="ORF">F7725_013821</name>
</gene>
<organism evidence="3 4">
    <name type="scientific">Dissostichus mawsoni</name>
    <name type="common">Antarctic cod</name>
    <dbReference type="NCBI Taxonomy" id="36200"/>
    <lineage>
        <taxon>Eukaryota</taxon>
        <taxon>Metazoa</taxon>
        <taxon>Chordata</taxon>
        <taxon>Craniata</taxon>
        <taxon>Vertebrata</taxon>
        <taxon>Euteleostomi</taxon>
        <taxon>Actinopterygii</taxon>
        <taxon>Neopterygii</taxon>
        <taxon>Teleostei</taxon>
        <taxon>Neoteleostei</taxon>
        <taxon>Acanthomorphata</taxon>
        <taxon>Eupercaria</taxon>
        <taxon>Perciformes</taxon>
        <taxon>Notothenioidei</taxon>
        <taxon>Nototheniidae</taxon>
        <taxon>Dissostichus</taxon>
    </lineage>
</organism>
<evidence type="ECO:0000256" key="2">
    <source>
        <dbReference type="SAM" id="Phobius"/>
    </source>
</evidence>
<comment type="caution">
    <text evidence="3">The sequence shown here is derived from an EMBL/GenBank/DDBJ whole genome shotgun (WGS) entry which is preliminary data.</text>
</comment>
<evidence type="ECO:0008006" key="5">
    <source>
        <dbReference type="Google" id="ProtNLM"/>
    </source>
</evidence>
<keyword evidence="2" id="KW-0812">Transmembrane</keyword>
<name>A0A7J5YVA4_DISMA</name>
<keyword evidence="4" id="KW-1185">Reference proteome</keyword>
<proteinExistence type="predicted"/>
<feature type="compositionally biased region" description="Pro residues" evidence="1">
    <location>
        <begin position="276"/>
        <end position="285"/>
    </location>
</feature>
<sequence length="306" mass="34232">MPRGRFLDYHWNDTRGDIKCKSKSWKYTCDKDNVTRRLSLTISDVKKGENYTVNIQTDHGTAKSPHIKLQIISPKHFELIKTTPAPIKTHGPVILGIVVPVIALVLFGALSTSIKTVNSSAEISCATSLSDPISLTLQRKFHSKTSVSFLYFIKGTIEKITMIEELKKRIHVSERKQLDGGVGVSFKIDLMQLQDTDLYFCTWSFVSEEIGPVQLSTNGTIIIVREELCGNPILDLVLIAFSVTAFTVIVLLFTGAMILRDRRFKKRFTPGRAAGPPGPPRPPRPQHTCPQHQPYLVTSLDFRGTL</sequence>
<feature type="transmembrane region" description="Helical" evidence="2">
    <location>
        <begin position="91"/>
        <end position="110"/>
    </location>
</feature>
<reference evidence="3 4" key="1">
    <citation type="submission" date="2020-03" db="EMBL/GenBank/DDBJ databases">
        <title>Dissostichus mawsoni Genome sequencing and assembly.</title>
        <authorList>
            <person name="Park H."/>
        </authorList>
    </citation>
    <scope>NUCLEOTIDE SEQUENCE [LARGE SCALE GENOMIC DNA]</scope>
    <source>
        <strain evidence="3">DM0001</strain>
        <tissue evidence="3">Muscle</tissue>
    </source>
</reference>
<dbReference type="OrthoDB" id="8901010at2759"/>
<protein>
    <recommendedName>
        <fullName evidence="5">Immunoglobulin V-set domain-containing protein</fullName>
    </recommendedName>
</protein>
<keyword evidence="2" id="KW-1133">Transmembrane helix</keyword>
<feature type="transmembrane region" description="Helical" evidence="2">
    <location>
        <begin position="236"/>
        <end position="259"/>
    </location>
</feature>
<dbReference type="Gene3D" id="2.60.40.10">
    <property type="entry name" value="Immunoglobulins"/>
    <property type="match status" value="1"/>
</dbReference>
<accession>A0A7J5YVA4</accession>
<keyword evidence="2" id="KW-0472">Membrane</keyword>
<evidence type="ECO:0000313" key="3">
    <source>
        <dbReference type="EMBL" id="KAF3853133.1"/>
    </source>
</evidence>
<dbReference type="Proteomes" id="UP000518266">
    <property type="component" value="Unassembled WGS sequence"/>
</dbReference>
<feature type="region of interest" description="Disordered" evidence="1">
    <location>
        <begin position="268"/>
        <end position="292"/>
    </location>
</feature>
<dbReference type="AlphaFoldDB" id="A0A7J5YVA4"/>
<dbReference type="InterPro" id="IPR013783">
    <property type="entry name" value="Ig-like_fold"/>
</dbReference>
<evidence type="ECO:0000256" key="1">
    <source>
        <dbReference type="SAM" id="MobiDB-lite"/>
    </source>
</evidence>